<comment type="caution">
    <text evidence="1">The sequence shown here is derived from an EMBL/GenBank/DDBJ whole genome shotgun (WGS) entry which is preliminary data.</text>
</comment>
<keyword evidence="2" id="KW-1185">Reference proteome</keyword>
<accession>B9D2F5</accession>
<reference evidence="1 2" key="1">
    <citation type="submission" date="2008-08" db="EMBL/GenBank/DDBJ databases">
        <authorList>
            <person name="Madupu R."/>
            <person name="Durkin A.S."/>
            <person name="Torralba M."/>
            <person name="Methe B."/>
            <person name="Sutton G.G."/>
            <person name="Strausberg R.L."/>
            <person name="Nelson K.E."/>
        </authorList>
    </citation>
    <scope>NUCLEOTIDE SEQUENCE [LARGE SCALE GENOMIC DNA]</scope>
    <source>
        <strain evidence="1 2">RM3267</strain>
    </source>
</reference>
<organism evidence="1 2">
    <name type="scientific">Campylobacter rectus RM3267</name>
    <dbReference type="NCBI Taxonomy" id="553218"/>
    <lineage>
        <taxon>Bacteria</taxon>
        <taxon>Pseudomonadati</taxon>
        <taxon>Campylobacterota</taxon>
        <taxon>Epsilonproteobacteria</taxon>
        <taxon>Campylobacterales</taxon>
        <taxon>Campylobacteraceae</taxon>
        <taxon>Campylobacter</taxon>
    </lineage>
</organism>
<dbReference type="EMBL" id="ACFU01000013">
    <property type="protein sequence ID" value="EEF13805.1"/>
    <property type="molecule type" value="Genomic_DNA"/>
</dbReference>
<gene>
    <name evidence="1" type="ORF">CAMRE0001_0385</name>
</gene>
<evidence type="ECO:0000313" key="2">
    <source>
        <dbReference type="Proteomes" id="UP000003082"/>
    </source>
</evidence>
<evidence type="ECO:0000313" key="1">
    <source>
        <dbReference type="EMBL" id="EEF13805.1"/>
    </source>
</evidence>
<dbReference type="AlphaFoldDB" id="B9D2F5"/>
<proteinExistence type="predicted"/>
<sequence length="51" mass="5658">MICEAFACANRPKPKSLVNFKNLSFKFTNFTAASRTLGKAFTKTALTRAEN</sequence>
<dbReference type="Proteomes" id="UP000003082">
    <property type="component" value="Unassembled WGS sequence"/>
</dbReference>
<name>B9D2F5_CAMRE</name>
<protein>
    <submittedName>
        <fullName evidence="1">Uncharacterized protein</fullName>
    </submittedName>
</protein>